<dbReference type="SUPFAM" id="SSF52540">
    <property type="entry name" value="P-loop containing nucleoside triphosphate hydrolases"/>
    <property type="match status" value="1"/>
</dbReference>
<dbReference type="GO" id="GO:0005524">
    <property type="term" value="F:ATP binding"/>
    <property type="evidence" value="ECO:0007669"/>
    <property type="project" value="InterPro"/>
</dbReference>
<dbReference type="InterPro" id="IPR054289">
    <property type="entry name" value="DUF7025"/>
</dbReference>
<proteinExistence type="predicted"/>
<dbReference type="Gene3D" id="3.40.50.300">
    <property type="entry name" value="P-loop containing nucleotide triphosphate hydrolases"/>
    <property type="match status" value="1"/>
</dbReference>
<dbReference type="SMART" id="SM00382">
    <property type="entry name" value="AAA"/>
    <property type="match status" value="1"/>
</dbReference>
<dbReference type="AlphaFoldDB" id="A0AA35Q7N3"/>
<accession>A0AA35Q7N3</accession>
<evidence type="ECO:0000313" key="3">
    <source>
        <dbReference type="Proteomes" id="UP001160390"/>
    </source>
</evidence>
<dbReference type="GO" id="GO:0016887">
    <property type="term" value="F:ATP hydrolysis activity"/>
    <property type="evidence" value="ECO:0007669"/>
    <property type="project" value="InterPro"/>
</dbReference>
<dbReference type="PANTHER" id="PTHR46411:SF3">
    <property type="entry name" value="AAA+ ATPASE DOMAIN-CONTAINING PROTEIN"/>
    <property type="match status" value="1"/>
</dbReference>
<sequence length="650" mass="73305">MPNFQLADWLISPDEMLRHDEELTRIKASLGEGGLDLLANNAQGTEDAEAEDLAPVDSTQEVAAKVQYLYGLDLGHGRVNWKAKPTHPDDPKSDLINKDSGYVVRKTSQGVNYPWEMHSVIVRSPHIMTILREILSDYPGISPAVDHLILDRPFKPMLHHWGDFCQAVEQSDDFTKQHVEGFVIFLKEELAPYFEVLKNADAHGIIEHQNLWTIFPPHQLVWTDLKQHHSIGEVEQTTLDQFTGNFIVSYKQTVWDGFESKAKSGAVGIPSFTGTRPIAGLKTIPFLRKPDAADIEKAVLDRGRNFLSLLGCHYREYLGIGGFERPNDMLERPQIEWQAVSGRVVLDAALRHGKVGDRVEPPNADSLPKTDREIMICSPLIEGYSLTSKKWYKLFVDNVSDIIWDNSFSGLVLNNTEKDLLLGFAQTKLSMTTDFDDLVRGKGKGVIILLSGPPGVGKTMTVESIANMMHVPLYPMSAGELGSDATKVENQLRQALVYCKEWNAVLLLDESDVFLQKRSATDLQRNELVSIFLRLLEYYDGMMFLTTNRIETMDPAFQSRIDLTIHYPDLSESARVSVWRNFLQAEEGTSTEINFDELASHAMNGRQIKNTVKLAKMLAIRRNQALHMDHFRQILQLSAFQPAQGMMSLD</sequence>
<dbReference type="Pfam" id="PF00004">
    <property type="entry name" value="AAA"/>
    <property type="match status" value="1"/>
</dbReference>
<evidence type="ECO:0000259" key="1">
    <source>
        <dbReference type="SMART" id="SM00382"/>
    </source>
</evidence>
<evidence type="ECO:0000313" key="2">
    <source>
        <dbReference type="EMBL" id="CAI6094922.1"/>
    </source>
</evidence>
<dbReference type="InterPro" id="IPR003593">
    <property type="entry name" value="AAA+_ATPase"/>
</dbReference>
<comment type="caution">
    <text evidence="2">The sequence shown here is derived from an EMBL/GenBank/DDBJ whole genome shotgun (WGS) entry which is preliminary data.</text>
</comment>
<dbReference type="Proteomes" id="UP001160390">
    <property type="component" value="Unassembled WGS sequence"/>
</dbReference>
<keyword evidence="3" id="KW-1185">Reference proteome</keyword>
<protein>
    <recommendedName>
        <fullName evidence="1">AAA+ ATPase domain-containing protein</fullName>
    </recommendedName>
</protein>
<dbReference type="CDD" id="cd19481">
    <property type="entry name" value="RecA-like_protease"/>
    <property type="match status" value="1"/>
</dbReference>
<dbReference type="InterPro" id="IPR027417">
    <property type="entry name" value="P-loop_NTPase"/>
</dbReference>
<dbReference type="Pfam" id="PF22942">
    <property type="entry name" value="DUF7025"/>
    <property type="match status" value="1"/>
</dbReference>
<gene>
    <name evidence="2" type="ORF">CCHLO57077_00007560</name>
</gene>
<feature type="domain" description="AAA+ ATPase" evidence="1">
    <location>
        <begin position="444"/>
        <end position="571"/>
    </location>
</feature>
<organism evidence="2 3">
    <name type="scientific">Clonostachys chloroleuca</name>
    <dbReference type="NCBI Taxonomy" id="1926264"/>
    <lineage>
        <taxon>Eukaryota</taxon>
        <taxon>Fungi</taxon>
        <taxon>Dikarya</taxon>
        <taxon>Ascomycota</taxon>
        <taxon>Pezizomycotina</taxon>
        <taxon>Sordariomycetes</taxon>
        <taxon>Hypocreomycetidae</taxon>
        <taxon>Hypocreales</taxon>
        <taxon>Bionectriaceae</taxon>
        <taxon>Clonostachys</taxon>
    </lineage>
</organism>
<reference evidence="2" key="1">
    <citation type="submission" date="2023-01" db="EMBL/GenBank/DDBJ databases">
        <authorList>
            <person name="Piombo E."/>
        </authorList>
    </citation>
    <scope>NUCLEOTIDE SEQUENCE</scope>
</reference>
<dbReference type="EMBL" id="CABFNP030001261">
    <property type="protein sequence ID" value="CAI6094922.1"/>
    <property type="molecule type" value="Genomic_DNA"/>
</dbReference>
<name>A0AA35Q7N3_9HYPO</name>
<dbReference type="PANTHER" id="PTHR46411">
    <property type="entry name" value="FAMILY ATPASE, PUTATIVE-RELATED"/>
    <property type="match status" value="1"/>
</dbReference>
<dbReference type="InterPro" id="IPR003959">
    <property type="entry name" value="ATPase_AAA_core"/>
</dbReference>